<evidence type="ECO:0000313" key="2">
    <source>
        <dbReference type="EMBL" id="ALG83290.1"/>
    </source>
</evidence>
<dbReference type="InterPro" id="IPR028978">
    <property type="entry name" value="Chorismate_lyase_/UTRA_dom_sf"/>
</dbReference>
<dbReference type="InterPro" id="IPR011663">
    <property type="entry name" value="UTRA"/>
</dbReference>
<proteinExistence type="predicted"/>
<evidence type="ECO:0000259" key="1">
    <source>
        <dbReference type="SMART" id="SM00866"/>
    </source>
</evidence>
<dbReference type="PANTHER" id="PTHR44846">
    <property type="entry name" value="MANNOSYL-D-GLYCERATE TRANSPORT/METABOLISM SYSTEM REPRESSOR MNGR-RELATED"/>
    <property type="match status" value="1"/>
</dbReference>
<dbReference type="InterPro" id="IPR050679">
    <property type="entry name" value="Bact_HTH_transcr_reg"/>
</dbReference>
<dbReference type="EMBL" id="CP011853">
    <property type="protein sequence ID" value="ALG83290.1"/>
    <property type="molecule type" value="Genomic_DNA"/>
</dbReference>
<dbReference type="PANTHER" id="PTHR44846:SF1">
    <property type="entry name" value="MANNOSYL-D-GLYCERATE TRANSPORT_METABOLISM SYSTEM REPRESSOR MNGR-RELATED"/>
    <property type="match status" value="1"/>
</dbReference>
<reference evidence="2 3" key="2">
    <citation type="journal article" date="2017" name="Int. J. Syst. Evol. Microbiol.">
        <title>Gordonia phthalatica sp. nov., a di-n-butyl phthalate-degrading bacterium isolated from activated sludge.</title>
        <authorList>
            <person name="Jin D."/>
            <person name="Kong X."/>
            <person name="Jia M."/>
            <person name="Yu X."/>
            <person name="Wang X."/>
            <person name="Zhuang X."/>
            <person name="Deng Y."/>
            <person name="Bai Z."/>
        </authorList>
    </citation>
    <scope>NUCLEOTIDE SEQUENCE [LARGE SCALE GENOMIC DNA]</scope>
    <source>
        <strain evidence="2 3">QH-11</strain>
    </source>
</reference>
<evidence type="ECO:0000313" key="3">
    <source>
        <dbReference type="Proteomes" id="UP000063789"/>
    </source>
</evidence>
<name>A0A0N9N814_9ACTN</name>
<dbReference type="Pfam" id="PF07702">
    <property type="entry name" value="UTRA"/>
    <property type="match status" value="1"/>
</dbReference>
<dbReference type="KEGG" id="goq:ACH46_00660"/>
<organism evidence="2 3">
    <name type="scientific">Gordonia phthalatica</name>
    <dbReference type="NCBI Taxonomy" id="1136941"/>
    <lineage>
        <taxon>Bacteria</taxon>
        <taxon>Bacillati</taxon>
        <taxon>Actinomycetota</taxon>
        <taxon>Actinomycetes</taxon>
        <taxon>Mycobacteriales</taxon>
        <taxon>Gordoniaceae</taxon>
        <taxon>Gordonia</taxon>
    </lineage>
</organism>
<accession>A0A0N9N814</accession>
<reference evidence="3" key="1">
    <citation type="submission" date="2015-06" db="EMBL/GenBank/DDBJ databases">
        <title>Complete genome sequence and metabolic analysis of phthalate degradation pathway in Gordonia sp. QH-11.</title>
        <authorList>
            <person name="Jin D."/>
            <person name="Kong X."/>
            <person name="Bai Z."/>
        </authorList>
    </citation>
    <scope>NUCLEOTIDE SEQUENCE [LARGE SCALE GENOMIC DNA]</scope>
    <source>
        <strain evidence="3">QH-11</strain>
    </source>
</reference>
<dbReference type="SUPFAM" id="SSF64288">
    <property type="entry name" value="Chorismate lyase-like"/>
    <property type="match status" value="1"/>
</dbReference>
<dbReference type="AlphaFoldDB" id="A0A0N9N814"/>
<dbReference type="Gene3D" id="3.40.1410.10">
    <property type="entry name" value="Chorismate lyase-like"/>
    <property type="match status" value="1"/>
</dbReference>
<protein>
    <recommendedName>
        <fullName evidence="1">UbiC transcription regulator-associated domain-containing protein</fullName>
    </recommendedName>
</protein>
<dbReference type="Proteomes" id="UP000063789">
    <property type="component" value="Chromosome"/>
</dbReference>
<keyword evidence="3" id="KW-1185">Reference proteome</keyword>
<gene>
    <name evidence="2" type="ORF">ACH46_00660</name>
</gene>
<dbReference type="STRING" id="1136941.ACH46_00660"/>
<sequence length="181" mass="19499">MVGLPASLASQGYAAGTRVLSTRLAPPDDTARARLGLRADELVADIQRLRLADGRPLSLDRAQFPAARFRGLLEMSLGGSLYALLEEKFDLRIGEAEETIEVVNATDDEAGILGVDVGFPLVSIERIAYDDGGEPFEYSHDLFRADRVRITMRTPGRGLRAAAVGLEEIVTLTAVAPMTSD</sequence>
<dbReference type="SMART" id="SM00866">
    <property type="entry name" value="UTRA"/>
    <property type="match status" value="1"/>
</dbReference>
<dbReference type="GO" id="GO:0045892">
    <property type="term" value="P:negative regulation of DNA-templated transcription"/>
    <property type="evidence" value="ECO:0007669"/>
    <property type="project" value="TreeGrafter"/>
</dbReference>
<dbReference type="GO" id="GO:0003677">
    <property type="term" value="F:DNA binding"/>
    <property type="evidence" value="ECO:0007669"/>
    <property type="project" value="InterPro"/>
</dbReference>
<feature type="domain" description="UbiC transcription regulator-associated" evidence="1">
    <location>
        <begin position="10"/>
        <end position="149"/>
    </location>
</feature>